<dbReference type="GO" id="GO:0006260">
    <property type="term" value="P:DNA replication"/>
    <property type="evidence" value="ECO:0007669"/>
    <property type="project" value="TreeGrafter"/>
</dbReference>
<dbReference type="AlphaFoldDB" id="A0A9J7FNP9"/>
<dbReference type="Proteomes" id="UP001108280">
    <property type="component" value="Chromosome 3"/>
</dbReference>
<dbReference type="KEGG" id="cge:113831595"/>
<reference evidence="2" key="1">
    <citation type="journal article" date="2018" name="Biotechnol. Bioeng.">
        <title>A reference genome of the Chinese hamster based on a hybrid assembly strategy.</title>
        <authorList>
            <person name="Rupp O."/>
            <person name="MacDonald M.L."/>
            <person name="Li S."/>
            <person name="Dhiman H."/>
            <person name="Polson S."/>
            <person name="Griep S."/>
            <person name="Heffner K."/>
            <person name="Hernandez I."/>
            <person name="Brinkrolf K."/>
            <person name="Jadhav V."/>
            <person name="Samoudi M."/>
            <person name="Hao H."/>
            <person name="Kingham B."/>
            <person name="Goesmann A."/>
            <person name="Betenbaugh M.J."/>
            <person name="Lewis N.E."/>
            <person name="Borth N."/>
            <person name="Lee K.H."/>
        </authorList>
    </citation>
    <scope>NUCLEOTIDE SEQUENCE [LARGE SCALE GENOMIC DNA]</scope>
    <source>
        <strain evidence="2">17A/GY</strain>
    </source>
</reference>
<dbReference type="GO" id="GO:0000785">
    <property type="term" value="C:chromatin"/>
    <property type="evidence" value="ECO:0007669"/>
    <property type="project" value="TreeGrafter"/>
</dbReference>
<protein>
    <submittedName>
        <fullName evidence="3">Protein FAM111A-like isoform X2</fullName>
    </submittedName>
</protein>
<dbReference type="SUPFAM" id="SSF50494">
    <property type="entry name" value="Trypsin-like serine proteases"/>
    <property type="match status" value="1"/>
</dbReference>
<dbReference type="RefSeq" id="XP_027262426.1">
    <property type="nucleotide sequence ID" value="XM_027406625.2"/>
</dbReference>
<evidence type="ECO:0000313" key="2">
    <source>
        <dbReference type="Proteomes" id="UP001108280"/>
    </source>
</evidence>
<dbReference type="InterPro" id="IPR009003">
    <property type="entry name" value="Peptidase_S1_PA"/>
</dbReference>
<name>A0A9J7FNP9_CRIGR</name>
<feature type="region of interest" description="Disordered" evidence="1">
    <location>
        <begin position="60"/>
        <end position="93"/>
    </location>
</feature>
<dbReference type="OrthoDB" id="10025068at2759"/>
<dbReference type="GO" id="GO:0005634">
    <property type="term" value="C:nucleus"/>
    <property type="evidence" value="ECO:0007669"/>
    <property type="project" value="TreeGrafter"/>
</dbReference>
<organism evidence="2 3">
    <name type="scientific">Cricetulus griseus</name>
    <name type="common">Chinese hamster</name>
    <name type="synonym">Cricetulus barabensis griseus</name>
    <dbReference type="NCBI Taxonomy" id="10029"/>
    <lineage>
        <taxon>Eukaryota</taxon>
        <taxon>Metazoa</taxon>
        <taxon>Chordata</taxon>
        <taxon>Craniata</taxon>
        <taxon>Vertebrata</taxon>
        <taxon>Euteleostomi</taxon>
        <taxon>Mammalia</taxon>
        <taxon>Eutheria</taxon>
        <taxon>Euarchontoglires</taxon>
        <taxon>Glires</taxon>
        <taxon>Rodentia</taxon>
        <taxon>Myomorpha</taxon>
        <taxon>Muroidea</taxon>
        <taxon>Cricetidae</taxon>
        <taxon>Cricetinae</taxon>
        <taxon>Cricetulus</taxon>
    </lineage>
</organism>
<reference evidence="3" key="3">
    <citation type="submission" date="2025-08" db="UniProtKB">
        <authorList>
            <consortium name="RefSeq"/>
        </authorList>
    </citation>
    <scope>IDENTIFICATION</scope>
    <source>
        <strain evidence="3">17A/GY</strain>
        <tissue evidence="3">Liver</tissue>
    </source>
</reference>
<evidence type="ECO:0000256" key="1">
    <source>
        <dbReference type="SAM" id="MobiDB-lite"/>
    </source>
</evidence>
<dbReference type="GeneID" id="113831595"/>
<dbReference type="PANTHER" id="PTHR14389:SF14">
    <property type="entry name" value="SERINE PROTEASE FAM111A"/>
    <property type="match status" value="1"/>
</dbReference>
<gene>
    <name evidence="3" type="primary">LOC113831595</name>
</gene>
<dbReference type="PANTHER" id="PTHR14389">
    <property type="entry name" value="SI:CH1073-475A24.1"/>
    <property type="match status" value="1"/>
</dbReference>
<sequence length="643" mass="74087">MNFLKILFQLEHLFHLQATMSYSKPRSQDFHHDLRKNMKIKYHQPRVLQEEQNDPKMLQMQMGSRKRTNEIPNTQEQGLCSSKKTPQDPTTPLTKKINITLGVNAKTCMPCFIQEETASLYEALNILDPVKREIERHPGKEMLVCGIEGIEGFINLGMPLRCFPDGSHVLITFSKTESEEKENNEVCGRFDQSPAECVVFYIHAVGNREQRILRCRKLHKEGTKLCVYGFKGETIKSTLRKDGRFDSFVESAHWRLINNDTTIANTQPVDVLQGKLFQIDVERKESPWVAMAAQKSELEDRNFSELKGYIVNLYPTLKREREKMRAFIKEERENSKEQSFFKAHKRKFRELTKSSIPDKMVKLLSQFLDSTGLIVWDNNGNRGSATCFVFRGLYIFICRHVLNDIVGEGKEPLECVDLISQCVRVTFDEEYCKEPNSNFNSCFCIEPSFIISDVTLDYAVLKLKENGQQVPAGLYNGIALSHPSELAFMIGYENGQRVIDRCTVIPQGKLKEKNRQCVHGAEAADHNYSLKHLLLLHTNRSFPKMSEKPNDFTYNTFYCDSSGSPVFDCKGSLVAMHTAGFICEHENGVYNIIEFGTMMESILDDIKKKHKIWYNEVFANQDIEMCDEVYINEQDVEMCSEEF</sequence>
<accession>A0A9J7FNP9</accession>
<proteinExistence type="predicted"/>
<reference evidence="2" key="2">
    <citation type="journal article" date="2020" name="Biotechnol. Bioeng.">
        <title>Chromosome-scale scaffolds for the Chinese hamster reference genome assembly to facilitate the study of the CHO epigenome.</title>
        <authorList>
            <person name="Hilliard W."/>
            <person name="MacDonald M."/>
            <person name="Lee K.H."/>
        </authorList>
    </citation>
    <scope>NUCLEOTIDE SEQUENCE [LARGE SCALE GENOMIC DNA]</scope>
    <source>
        <strain evidence="2">17A/GY</strain>
    </source>
</reference>
<feature type="compositionally biased region" description="Polar residues" evidence="1">
    <location>
        <begin position="70"/>
        <end position="93"/>
    </location>
</feature>
<evidence type="ECO:0000313" key="3">
    <source>
        <dbReference type="RefSeq" id="XP_027262426.1"/>
    </source>
</evidence>
<keyword evidence="2" id="KW-1185">Reference proteome</keyword>